<dbReference type="KEGG" id="psn:Pedsa_0966"/>
<dbReference type="SUPFAM" id="SSF88697">
    <property type="entry name" value="PUA domain-like"/>
    <property type="match status" value="1"/>
</dbReference>
<evidence type="ECO:0000259" key="1">
    <source>
        <dbReference type="Pfam" id="PF04266"/>
    </source>
</evidence>
<reference evidence="3" key="2">
    <citation type="submission" date="2011-02" db="EMBL/GenBank/DDBJ databases">
        <title>The complete genome of Pedobacter saltans DSM 12145.</title>
        <authorList>
            <consortium name="US DOE Joint Genome Institute (JGI-PGF)"/>
            <person name="Lucas S."/>
            <person name="Copeland A."/>
            <person name="Lapidus A."/>
            <person name="Bruce D."/>
            <person name="Goodwin L."/>
            <person name="Pitluck S."/>
            <person name="Kyrpides N."/>
            <person name="Mavromatis K."/>
            <person name="Pagani I."/>
            <person name="Ivanova N."/>
            <person name="Ovchinnikova G."/>
            <person name="Lu M."/>
            <person name="Detter J.C."/>
            <person name="Han C."/>
            <person name="Land M."/>
            <person name="Hauser L."/>
            <person name="Markowitz V."/>
            <person name="Cheng J.-F."/>
            <person name="Hugenholtz P."/>
            <person name="Woyke T."/>
            <person name="Wu D."/>
            <person name="Tindall B."/>
            <person name="Pomrenke H.G."/>
            <person name="Brambilla E."/>
            <person name="Klenk H.-P."/>
            <person name="Eisen J.A."/>
        </authorList>
    </citation>
    <scope>NUCLEOTIDE SEQUENCE [LARGE SCALE GENOMIC DNA]</scope>
    <source>
        <strain evidence="3">ATCC 51119 / DSM 12145 / JCM 21818 / LMG 10337 / NBRC 100064 / NCIMB 13643</strain>
    </source>
</reference>
<dbReference type="AlphaFoldDB" id="F0SAU3"/>
<gene>
    <name evidence="2" type="ordered locus">Pedsa_0966</name>
</gene>
<evidence type="ECO:0000313" key="2">
    <source>
        <dbReference type="EMBL" id="ADY51538.1"/>
    </source>
</evidence>
<organism evidence="2 3">
    <name type="scientific">Pseudopedobacter saltans (strain ATCC 51119 / DSM 12145 / JCM 21818 / CCUG 39354 / LMG 10337 / NBRC 100064 / NCIMB 13643)</name>
    <name type="common">Pedobacter saltans</name>
    <dbReference type="NCBI Taxonomy" id="762903"/>
    <lineage>
        <taxon>Bacteria</taxon>
        <taxon>Pseudomonadati</taxon>
        <taxon>Bacteroidota</taxon>
        <taxon>Sphingobacteriia</taxon>
        <taxon>Sphingobacteriales</taxon>
        <taxon>Sphingobacteriaceae</taxon>
        <taxon>Pseudopedobacter</taxon>
    </lineage>
</organism>
<dbReference type="eggNOG" id="ENOG503347I">
    <property type="taxonomic scope" value="Bacteria"/>
</dbReference>
<dbReference type="OrthoDB" id="359066at2"/>
<proteinExistence type="predicted"/>
<dbReference type="InterPro" id="IPR015947">
    <property type="entry name" value="PUA-like_sf"/>
</dbReference>
<dbReference type="InterPro" id="IPR007374">
    <property type="entry name" value="ASCH_domain"/>
</dbReference>
<protein>
    <recommendedName>
        <fullName evidence="1">ASCH domain-containing protein</fullName>
    </recommendedName>
</protein>
<name>F0SAU3_PSESL</name>
<dbReference type="CDD" id="cd06554">
    <property type="entry name" value="ASCH_ASC-1_like"/>
    <property type="match status" value="1"/>
</dbReference>
<sequence>MKTLTIKQPWASLIANGIKDVENRSWKTNYRGEILIHAGLDTVFDGFMPDGSTVGEWLRLNGYDWHYNNVPHGAIIGKANLVDCTINHSSIWAEKSIKTLIDPSGAGFYHKPTYNWVFEDAFLFPEPLLNVRGKLSLWDWHG</sequence>
<dbReference type="Gene3D" id="2.30.130.30">
    <property type="entry name" value="Hypothetical protein"/>
    <property type="match status" value="1"/>
</dbReference>
<dbReference type="Pfam" id="PF04266">
    <property type="entry name" value="ASCH"/>
    <property type="match status" value="1"/>
</dbReference>
<dbReference type="STRING" id="762903.Pedsa_0966"/>
<evidence type="ECO:0000313" key="3">
    <source>
        <dbReference type="Proteomes" id="UP000000310"/>
    </source>
</evidence>
<accession>F0SAU3</accession>
<feature type="domain" description="ASCH" evidence="1">
    <location>
        <begin position="4"/>
        <end position="87"/>
    </location>
</feature>
<dbReference type="HOGENOM" id="CLU_051256_2_1_10"/>
<reference evidence="2 3" key="1">
    <citation type="journal article" date="2011" name="Stand. Genomic Sci.">
        <title>Complete genome sequence of the gliding, heparinolytic Pedobacter saltans type strain (113).</title>
        <authorList>
            <person name="Liolios K."/>
            <person name="Sikorski J."/>
            <person name="Lu M."/>
            <person name="Nolan M."/>
            <person name="Lapidus A."/>
            <person name="Lucas S."/>
            <person name="Hammon N."/>
            <person name="Deshpande S."/>
            <person name="Cheng J.F."/>
            <person name="Tapia R."/>
            <person name="Han C."/>
            <person name="Goodwin L."/>
            <person name="Pitluck S."/>
            <person name="Huntemann M."/>
            <person name="Ivanova N."/>
            <person name="Pagani I."/>
            <person name="Mavromatis K."/>
            <person name="Ovchinikova G."/>
            <person name="Pati A."/>
            <person name="Chen A."/>
            <person name="Palaniappan K."/>
            <person name="Land M."/>
            <person name="Hauser L."/>
            <person name="Brambilla E.M."/>
            <person name="Kotsyurbenko O."/>
            <person name="Rohde M."/>
            <person name="Tindall B.J."/>
            <person name="Abt B."/>
            <person name="Goker M."/>
            <person name="Detter J.C."/>
            <person name="Woyke T."/>
            <person name="Bristow J."/>
            <person name="Eisen J.A."/>
            <person name="Markowitz V."/>
            <person name="Hugenholtz P."/>
            <person name="Klenk H.P."/>
            <person name="Kyrpides N.C."/>
        </authorList>
    </citation>
    <scope>NUCLEOTIDE SEQUENCE [LARGE SCALE GENOMIC DNA]</scope>
    <source>
        <strain evidence="3">ATCC 51119 / DSM 12145 / JCM 21818 / LMG 10337 / NBRC 100064 / NCIMB 13643</strain>
    </source>
</reference>
<keyword evidence="3" id="KW-1185">Reference proteome</keyword>
<dbReference type="RefSeq" id="WP_013632038.1">
    <property type="nucleotide sequence ID" value="NC_015177.1"/>
</dbReference>
<dbReference type="EMBL" id="CP002545">
    <property type="protein sequence ID" value="ADY51538.1"/>
    <property type="molecule type" value="Genomic_DNA"/>
</dbReference>
<dbReference type="Proteomes" id="UP000000310">
    <property type="component" value="Chromosome"/>
</dbReference>